<dbReference type="InParanoid" id="A0A1I3YLY9"/>
<evidence type="ECO:0000313" key="5">
    <source>
        <dbReference type="Proteomes" id="UP000199152"/>
    </source>
</evidence>
<dbReference type="FunCoup" id="A0A1I3YLY9">
    <property type="interactions" value="38"/>
</dbReference>
<dbReference type="InterPro" id="IPR005693">
    <property type="entry name" value="Mce"/>
</dbReference>
<dbReference type="GO" id="GO:0051701">
    <property type="term" value="P:biological process involved in interaction with host"/>
    <property type="evidence" value="ECO:0007669"/>
    <property type="project" value="TreeGrafter"/>
</dbReference>
<dbReference type="InterPro" id="IPR024516">
    <property type="entry name" value="Mce_C"/>
</dbReference>
<reference evidence="4 5" key="1">
    <citation type="submission" date="2016-10" db="EMBL/GenBank/DDBJ databases">
        <authorList>
            <person name="de Groot N.N."/>
        </authorList>
    </citation>
    <scope>NUCLEOTIDE SEQUENCE [LARGE SCALE GENOMIC DNA]</scope>
    <source>
        <strain evidence="4 5">DSM 45317</strain>
    </source>
</reference>
<gene>
    <name evidence="4" type="ORF">SAMN04488085_101104</name>
</gene>
<dbReference type="NCBIfam" id="TIGR00996">
    <property type="entry name" value="Mtu_fam_mce"/>
    <property type="match status" value="1"/>
</dbReference>
<feature type="domain" description="Mce/MlaD" evidence="2">
    <location>
        <begin position="35"/>
        <end position="109"/>
    </location>
</feature>
<evidence type="ECO:0000259" key="3">
    <source>
        <dbReference type="Pfam" id="PF11887"/>
    </source>
</evidence>
<feature type="domain" description="Mammalian cell entry C-terminal" evidence="3">
    <location>
        <begin position="115"/>
        <end position="336"/>
    </location>
</feature>
<dbReference type="PANTHER" id="PTHR33371">
    <property type="entry name" value="INTERMEMBRANE PHOSPHOLIPID TRANSPORT SYSTEM BINDING PROTEIN MLAD-RELATED"/>
    <property type="match status" value="1"/>
</dbReference>
<dbReference type="Pfam" id="PF02470">
    <property type="entry name" value="MlaD"/>
    <property type="match status" value="1"/>
</dbReference>
<name>A0A1I3YLY9_9ACTN</name>
<dbReference type="Proteomes" id="UP000199152">
    <property type="component" value="Unassembled WGS sequence"/>
</dbReference>
<sequence length="452" mass="47878">MVRRRLQGVAFLVVIALLLGLSVALYQKAFTEVARVTLQTDTVGNQLQEASDVKVRGVIVGEVREVSASAAGASVELAILPEHLDEIPADVSARLLPKTLFGERYVSLELPDQPSAERLADGDVIEQDRTENAIELQRVIDDLLPLLQAVEPQDLSYTLGAVADALRGRGDSLGENLASVGDYVEELNTVLPQLQADITGLADFADTYEAAADDLLAVLDNLAVTATTLVDQSEQLRRTFTVGDSSAATAAGFLETNERNLISLAATSRPVLGLFAEYSPVYPCLLEGLTRFHPMITEAFGGDGDPALNLNIVVSFPPRNPYQPGDQPAYLDRSGPDCQGLEDIDGMIAAAERGEYHCPTPPEDGIDSVDNAWTGNPVCLGGRNPDDVPEGAGEPNPTAGTSLPSILAGSTAELDFVRSLLAYQTGAKPADVPDLSAATLAPLLRGTRVVVP</sequence>
<proteinExistence type="predicted"/>
<dbReference type="Pfam" id="PF11887">
    <property type="entry name" value="Mce4_CUP1"/>
    <property type="match status" value="1"/>
</dbReference>
<dbReference type="InterPro" id="IPR003399">
    <property type="entry name" value="Mce/MlaD"/>
</dbReference>
<evidence type="ECO:0000256" key="1">
    <source>
        <dbReference type="SAM" id="MobiDB-lite"/>
    </source>
</evidence>
<dbReference type="InterPro" id="IPR052336">
    <property type="entry name" value="MlaD_Phospholipid_Transporter"/>
</dbReference>
<dbReference type="GO" id="GO:0005576">
    <property type="term" value="C:extracellular region"/>
    <property type="evidence" value="ECO:0007669"/>
    <property type="project" value="TreeGrafter"/>
</dbReference>
<dbReference type="PANTHER" id="PTHR33371:SF19">
    <property type="entry name" value="MCE-FAMILY PROTEIN MCE4A"/>
    <property type="match status" value="1"/>
</dbReference>
<dbReference type="STRING" id="504800.SAMN04488085_101104"/>
<evidence type="ECO:0000313" key="4">
    <source>
        <dbReference type="EMBL" id="SFK32770.1"/>
    </source>
</evidence>
<accession>A0A1I3YLY9</accession>
<protein>
    <submittedName>
        <fullName evidence="4">Virulence factor Mce family protein</fullName>
    </submittedName>
</protein>
<keyword evidence="5" id="KW-1185">Reference proteome</keyword>
<evidence type="ECO:0000259" key="2">
    <source>
        <dbReference type="Pfam" id="PF02470"/>
    </source>
</evidence>
<dbReference type="EMBL" id="FOSW01000001">
    <property type="protein sequence ID" value="SFK32770.1"/>
    <property type="molecule type" value="Genomic_DNA"/>
</dbReference>
<dbReference type="AlphaFoldDB" id="A0A1I3YLY9"/>
<feature type="region of interest" description="Disordered" evidence="1">
    <location>
        <begin position="382"/>
        <end position="403"/>
    </location>
</feature>
<organism evidence="4 5">
    <name type="scientific">Geodermatophilus ruber</name>
    <dbReference type="NCBI Taxonomy" id="504800"/>
    <lineage>
        <taxon>Bacteria</taxon>
        <taxon>Bacillati</taxon>
        <taxon>Actinomycetota</taxon>
        <taxon>Actinomycetes</taxon>
        <taxon>Geodermatophilales</taxon>
        <taxon>Geodermatophilaceae</taxon>
        <taxon>Geodermatophilus</taxon>
    </lineage>
</organism>